<accession>A0AAJ2VC68</accession>
<reference evidence="3" key="1">
    <citation type="submission" date="2023-11" db="EMBL/GenBank/DDBJ databases">
        <title>Identification and selenium tolerance of Delftia acidovorans R3-25.</title>
        <authorList>
            <person name="Zhang S."/>
            <person name="Liu Y."/>
            <person name="Guo Y."/>
        </authorList>
    </citation>
    <scope>NUCLEOTIDE SEQUENCE</scope>
    <source>
        <strain evidence="3">R3-25</strain>
    </source>
</reference>
<name>A0AAJ2VC68_DELAC</name>
<evidence type="ECO:0000256" key="2">
    <source>
        <dbReference type="SAM" id="SignalP"/>
    </source>
</evidence>
<dbReference type="InterPro" id="IPR006311">
    <property type="entry name" value="TAT_signal"/>
</dbReference>
<feature type="chain" id="PRO_5042612396" evidence="2">
    <location>
        <begin position="40"/>
        <end position="341"/>
    </location>
</feature>
<comment type="caution">
    <text evidence="3">The sequence shown here is derived from an EMBL/GenBank/DDBJ whole genome shotgun (WGS) entry which is preliminary data.</text>
</comment>
<dbReference type="RefSeq" id="WP_319076472.1">
    <property type="nucleotide sequence ID" value="NZ_JAWWMZ010000014.1"/>
</dbReference>
<gene>
    <name evidence="3" type="ORF">SGN30_26305</name>
</gene>
<sequence>MHTSAPSPFPSSTFSSSVITRRRALAGALAALAAANATARDSAPAYPSGVIRIVVPTSAGGSVDSTGRLLAEALAKPLAAKIVVENKAGAGGLIGIDSVIKSPADGHTLALGIAATLSVQPSVRSQLPYSATRDLAPIAVFAQGGLVIAVPASSPVHTVQDLKALAKTRGELSFGTGGQATFGHLTGEVIAHALGIGMRHIPYRGAAPAVTDLAGGLLDLAIPDAFSAAPQVQAGKLRVIAIAGPDRHPTFAQVPTLAESGIPFDRGTWLGLFAPAATPAPVLEQLTAALRQLSASREFQDSVARLGFTPVFIAPDAVRQMLAREIAAWQAVARQAHIQLD</sequence>
<comment type="similarity">
    <text evidence="1">Belongs to the UPF0065 (bug) family.</text>
</comment>
<dbReference type="AlphaFoldDB" id="A0AAJ2VC68"/>
<dbReference type="InterPro" id="IPR042100">
    <property type="entry name" value="Bug_dom1"/>
</dbReference>
<dbReference type="Gene3D" id="3.40.190.150">
    <property type="entry name" value="Bordetella uptake gene, domain 1"/>
    <property type="match status" value="1"/>
</dbReference>
<dbReference type="PANTHER" id="PTHR42928:SF5">
    <property type="entry name" value="BLR1237 PROTEIN"/>
    <property type="match status" value="1"/>
</dbReference>
<evidence type="ECO:0000313" key="3">
    <source>
        <dbReference type="EMBL" id="MDX4956941.1"/>
    </source>
</evidence>
<keyword evidence="2" id="KW-0732">Signal</keyword>
<feature type="signal peptide" evidence="2">
    <location>
        <begin position="1"/>
        <end position="39"/>
    </location>
</feature>
<dbReference type="Gene3D" id="3.40.190.10">
    <property type="entry name" value="Periplasmic binding protein-like II"/>
    <property type="match status" value="1"/>
</dbReference>
<dbReference type="SUPFAM" id="SSF53850">
    <property type="entry name" value="Periplasmic binding protein-like II"/>
    <property type="match status" value="1"/>
</dbReference>
<organism evidence="3 4">
    <name type="scientific">Delftia acidovorans</name>
    <name type="common">Pseudomonas acidovorans</name>
    <name type="synonym">Comamonas acidovorans</name>
    <dbReference type="NCBI Taxonomy" id="80866"/>
    <lineage>
        <taxon>Bacteria</taxon>
        <taxon>Pseudomonadati</taxon>
        <taxon>Pseudomonadota</taxon>
        <taxon>Betaproteobacteria</taxon>
        <taxon>Burkholderiales</taxon>
        <taxon>Comamonadaceae</taxon>
        <taxon>Delftia</taxon>
    </lineage>
</organism>
<proteinExistence type="inferred from homology"/>
<dbReference type="Pfam" id="PF03401">
    <property type="entry name" value="TctC"/>
    <property type="match status" value="1"/>
</dbReference>
<dbReference type="InterPro" id="IPR005064">
    <property type="entry name" value="BUG"/>
</dbReference>
<dbReference type="EMBL" id="JAWWMZ010000014">
    <property type="protein sequence ID" value="MDX4956941.1"/>
    <property type="molecule type" value="Genomic_DNA"/>
</dbReference>
<dbReference type="PIRSF" id="PIRSF017082">
    <property type="entry name" value="YflP"/>
    <property type="match status" value="1"/>
</dbReference>
<evidence type="ECO:0000313" key="4">
    <source>
        <dbReference type="Proteomes" id="UP001287445"/>
    </source>
</evidence>
<evidence type="ECO:0000256" key="1">
    <source>
        <dbReference type="ARBA" id="ARBA00006987"/>
    </source>
</evidence>
<dbReference type="PROSITE" id="PS51318">
    <property type="entry name" value="TAT"/>
    <property type="match status" value="1"/>
</dbReference>
<protein>
    <submittedName>
        <fullName evidence="3">Tripartite tricarboxylate transporter substrate binding protein</fullName>
    </submittedName>
</protein>
<dbReference type="CDD" id="cd07012">
    <property type="entry name" value="PBP2_Bug_TTT"/>
    <property type="match status" value="1"/>
</dbReference>
<dbReference type="Proteomes" id="UP001287445">
    <property type="component" value="Unassembled WGS sequence"/>
</dbReference>
<dbReference type="PANTHER" id="PTHR42928">
    <property type="entry name" value="TRICARBOXYLATE-BINDING PROTEIN"/>
    <property type="match status" value="1"/>
</dbReference>